<evidence type="ECO:0000313" key="2">
    <source>
        <dbReference type="Proteomes" id="UP001271007"/>
    </source>
</evidence>
<sequence length="61" mass="7077">MASLVRWVFLEVRILHPVAKRPLTRMHSGKWLIGESNTAFNDMLSATFGQFKKKIVDQVNY</sequence>
<dbReference type="EMBL" id="JAWDJX010000006">
    <property type="protein sequence ID" value="KAK3056386.1"/>
    <property type="molecule type" value="Genomic_DNA"/>
</dbReference>
<dbReference type="AlphaFoldDB" id="A0AAJ0GF84"/>
<proteinExistence type="predicted"/>
<comment type="caution">
    <text evidence="1">The sequence shown here is derived from an EMBL/GenBank/DDBJ whole genome shotgun (WGS) entry which is preliminary data.</text>
</comment>
<name>A0AAJ0GF84_9PEZI</name>
<keyword evidence="2" id="KW-1185">Reference proteome</keyword>
<reference evidence="1" key="1">
    <citation type="submission" date="2023-04" db="EMBL/GenBank/DDBJ databases">
        <title>Black Yeasts Isolated from many extreme environments.</title>
        <authorList>
            <person name="Coleine C."/>
            <person name="Stajich J.E."/>
            <person name="Selbmann L."/>
        </authorList>
    </citation>
    <scope>NUCLEOTIDE SEQUENCE</scope>
    <source>
        <strain evidence="1">CCFEE 5312</strain>
    </source>
</reference>
<protein>
    <submittedName>
        <fullName evidence="1">Uncharacterized protein</fullName>
    </submittedName>
</protein>
<dbReference type="Proteomes" id="UP001271007">
    <property type="component" value="Unassembled WGS sequence"/>
</dbReference>
<accession>A0AAJ0GF84</accession>
<gene>
    <name evidence="1" type="ORF">LTR09_002893</name>
</gene>
<evidence type="ECO:0000313" key="1">
    <source>
        <dbReference type="EMBL" id="KAK3056386.1"/>
    </source>
</evidence>
<organism evidence="1 2">
    <name type="scientific">Extremus antarcticus</name>
    <dbReference type="NCBI Taxonomy" id="702011"/>
    <lineage>
        <taxon>Eukaryota</taxon>
        <taxon>Fungi</taxon>
        <taxon>Dikarya</taxon>
        <taxon>Ascomycota</taxon>
        <taxon>Pezizomycotina</taxon>
        <taxon>Dothideomycetes</taxon>
        <taxon>Dothideomycetidae</taxon>
        <taxon>Mycosphaerellales</taxon>
        <taxon>Extremaceae</taxon>
        <taxon>Extremus</taxon>
    </lineage>
</organism>